<proteinExistence type="predicted"/>
<keyword evidence="2" id="KW-1185">Reference proteome</keyword>
<accession>A0ABM6DZP9</accession>
<evidence type="ECO:0000313" key="1">
    <source>
        <dbReference type="EMBL" id="AOV00528.1"/>
    </source>
</evidence>
<organism evidence="1 2">
    <name type="scientific">Delftia tsuruhatensis</name>
    <dbReference type="NCBI Taxonomy" id="180282"/>
    <lineage>
        <taxon>Bacteria</taxon>
        <taxon>Pseudomonadati</taxon>
        <taxon>Pseudomonadota</taxon>
        <taxon>Betaproteobacteria</taxon>
        <taxon>Burkholderiales</taxon>
        <taxon>Comamonadaceae</taxon>
        <taxon>Delftia</taxon>
    </lineage>
</organism>
<gene>
    <name evidence="1" type="ORF">BI380_03730</name>
</gene>
<dbReference type="Proteomes" id="UP000095607">
    <property type="component" value="Chromosome"/>
</dbReference>
<reference evidence="1 2" key="1">
    <citation type="submission" date="2016-09" db="EMBL/GenBank/DDBJ databases">
        <title>Complete genome sequence of Deltia acidovorans CM13 isolated from murine proximal colonic tissue.</title>
        <authorList>
            <person name="Saffarian A."/>
        </authorList>
    </citation>
    <scope>NUCLEOTIDE SEQUENCE [LARGE SCALE GENOMIC DNA]</scope>
    <source>
        <strain evidence="1 2">CM13</strain>
    </source>
</reference>
<evidence type="ECO:0000313" key="2">
    <source>
        <dbReference type="Proteomes" id="UP000095607"/>
    </source>
</evidence>
<sequence length="155" mass="16962">MSQTPADLYAQEMIMRAKAKAKAKATEAAALRVEAKAEKRAVEAYNLRARAKALSGEAVQLRNEAKLVHKEAVKGIEIEAEQMVKRMPPEFGGWGILKTRAYTKLLDLLVSQAKRVQPNLALATQAHTLLLGHAAWTDAEANRLGCLPKHPKSLA</sequence>
<name>A0ABM6DZP9_9BURK</name>
<dbReference type="EMBL" id="CP017420">
    <property type="protein sequence ID" value="AOV00528.1"/>
    <property type="molecule type" value="Genomic_DNA"/>
</dbReference>
<protein>
    <submittedName>
        <fullName evidence="1">Uncharacterized protein</fullName>
    </submittedName>
</protein>
<dbReference type="RefSeq" id="WP_046240565.1">
    <property type="nucleotide sequence ID" value="NZ_CP017420.1"/>
</dbReference>